<dbReference type="NCBIfam" id="TIGR00701">
    <property type="entry name" value="protoporphyrinogen oxidase HemJ"/>
    <property type="match status" value="1"/>
</dbReference>
<keyword evidence="7 14" id="KW-0812">Transmembrane</keyword>
<evidence type="ECO:0000256" key="4">
    <source>
        <dbReference type="ARBA" id="ARBA00017504"/>
    </source>
</evidence>
<comment type="function">
    <text evidence="14 15">Catalyzes the oxidation of protoporphyrinogen IX to protoporphyrin IX.</text>
</comment>
<reference evidence="16" key="2">
    <citation type="submission" date="2023-01" db="EMBL/GenBank/DDBJ databases">
        <authorList>
            <person name="Sun Q."/>
            <person name="Evtushenko L."/>
        </authorList>
    </citation>
    <scope>NUCLEOTIDE SEQUENCE</scope>
    <source>
        <strain evidence="16">VKM B-2789</strain>
    </source>
</reference>
<dbReference type="Proteomes" id="UP001143330">
    <property type="component" value="Unassembled WGS sequence"/>
</dbReference>
<keyword evidence="5 14" id="KW-1003">Cell membrane</keyword>
<keyword evidence="10 14" id="KW-0560">Oxidoreductase</keyword>
<keyword evidence="6 14" id="KW-0349">Heme</keyword>
<feature type="binding site" description="axial binding residue" evidence="14">
    <location>
        <position position="10"/>
    </location>
    <ligand>
        <name>heme</name>
        <dbReference type="ChEBI" id="CHEBI:30413"/>
    </ligand>
    <ligandPart>
        <name>Fe</name>
        <dbReference type="ChEBI" id="CHEBI:18248"/>
    </ligandPart>
</feature>
<evidence type="ECO:0000313" key="17">
    <source>
        <dbReference type="Proteomes" id="UP001143330"/>
    </source>
</evidence>
<gene>
    <name evidence="16" type="ORF">GCM10017653_15730</name>
</gene>
<comment type="subcellular location">
    <subcellularLocation>
        <location evidence="1 14">Cell membrane</location>
        <topology evidence="1 14">Multi-pass membrane protein</topology>
    </subcellularLocation>
</comment>
<dbReference type="Pfam" id="PF03653">
    <property type="entry name" value="UPF0093"/>
    <property type="match status" value="1"/>
</dbReference>
<keyword evidence="12 14" id="KW-0472">Membrane</keyword>
<feature type="transmembrane region" description="Helical" evidence="14">
    <location>
        <begin position="54"/>
        <end position="72"/>
    </location>
</feature>
<dbReference type="GO" id="GO:0046872">
    <property type="term" value="F:metal ion binding"/>
    <property type="evidence" value="ECO:0007669"/>
    <property type="project" value="UniProtKB-UniRule"/>
</dbReference>
<comment type="pathway">
    <text evidence="2 14 15">Porphyrin-containing compound metabolism; protoporphyrin-IX biosynthesis; protoporphyrin-IX from protoporphyrinogen-IX: step 1/1.</text>
</comment>
<dbReference type="PANTHER" id="PTHR40255:SF1">
    <property type="entry name" value="PROTOPORPHYRINOGEN IX OXIDASE"/>
    <property type="match status" value="1"/>
</dbReference>
<comment type="cofactor">
    <cofactor evidence="14 15">
        <name>heme b</name>
        <dbReference type="ChEBI" id="CHEBI:60344"/>
    </cofactor>
    <text evidence="14 15">Binds 1 heme b (iron(II)-protoporphyrin IX) group per subunit.</text>
</comment>
<dbReference type="GO" id="GO:0005886">
    <property type="term" value="C:plasma membrane"/>
    <property type="evidence" value="ECO:0007669"/>
    <property type="project" value="UniProtKB-SubCell"/>
</dbReference>
<evidence type="ECO:0000256" key="2">
    <source>
        <dbReference type="ARBA" id="ARBA00005073"/>
    </source>
</evidence>
<dbReference type="PANTHER" id="PTHR40255">
    <property type="entry name" value="UPF0093 MEMBRANE PROTEIN SLR1790"/>
    <property type="match status" value="1"/>
</dbReference>
<evidence type="ECO:0000256" key="11">
    <source>
        <dbReference type="ARBA" id="ARBA00023004"/>
    </source>
</evidence>
<evidence type="ECO:0000256" key="5">
    <source>
        <dbReference type="ARBA" id="ARBA00022475"/>
    </source>
</evidence>
<evidence type="ECO:0000256" key="7">
    <source>
        <dbReference type="ARBA" id="ARBA00022692"/>
    </source>
</evidence>
<dbReference type="InterPro" id="IPR005265">
    <property type="entry name" value="HemJ-like"/>
</dbReference>
<evidence type="ECO:0000313" key="16">
    <source>
        <dbReference type="EMBL" id="GLK83504.1"/>
    </source>
</evidence>
<sequence>MLYDWIKALHILAVISWMAGMLYLPRLMVYHCDAPPGSQQSETFKIMERRLLKGIIDPAMAVTWLAGLWLAWQGGWWVAPWFHAKFALVLAMSGFHGFLTARVRDFAEDRNTRSARFYRIANEVPTLLMIAIVILVAVKPF</sequence>
<evidence type="ECO:0000256" key="3">
    <source>
        <dbReference type="ARBA" id="ARBA00006501"/>
    </source>
</evidence>
<feature type="transmembrane region" description="Helical" evidence="14">
    <location>
        <begin position="78"/>
        <end position="99"/>
    </location>
</feature>
<evidence type="ECO:0000256" key="9">
    <source>
        <dbReference type="ARBA" id="ARBA00022989"/>
    </source>
</evidence>
<feature type="transmembrane region" description="Helical" evidence="14">
    <location>
        <begin position="6"/>
        <end position="24"/>
    </location>
</feature>
<keyword evidence="8 14" id="KW-0479">Metal-binding</keyword>
<dbReference type="HAMAP" id="MF_02239">
    <property type="entry name" value="HemJ"/>
    <property type="match status" value="1"/>
</dbReference>
<protein>
    <recommendedName>
        <fullName evidence="4 14">Protoporphyrinogen IX oxidase</fullName>
        <shortName evidence="14">PPO</shortName>
        <ecNumber evidence="14 15">1.3.99.-</ecNumber>
    </recommendedName>
</protein>
<evidence type="ECO:0000256" key="15">
    <source>
        <dbReference type="PIRNR" id="PIRNR004638"/>
    </source>
</evidence>
<reference evidence="16" key="1">
    <citation type="journal article" date="2014" name="Int. J. Syst. Evol. Microbiol.">
        <title>Complete genome sequence of Corynebacterium casei LMG S-19264T (=DSM 44701T), isolated from a smear-ripened cheese.</title>
        <authorList>
            <consortium name="US DOE Joint Genome Institute (JGI-PGF)"/>
            <person name="Walter F."/>
            <person name="Albersmeier A."/>
            <person name="Kalinowski J."/>
            <person name="Ruckert C."/>
        </authorList>
    </citation>
    <scope>NUCLEOTIDE SEQUENCE</scope>
    <source>
        <strain evidence="16">VKM B-2789</strain>
    </source>
</reference>
<keyword evidence="11 14" id="KW-0408">Iron</keyword>
<dbReference type="RefSeq" id="WP_213361819.1">
    <property type="nucleotide sequence ID" value="NZ_BSFM01000007.1"/>
</dbReference>
<feature type="binding site" description="axial binding residue" evidence="14">
    <location>
        <position position="85"/>
    </location>
    <ligand>
        <name>heme</name>
        <dbReference type="ChEBI" id="CHEBI:30413"/>
    </ligand>
    <ligandPart>
        <name>Fe</name>
        <dbReference type="ChEBI" id="CHEBI:18248"/>
    </ligandPart>
</feature>
<evidence type="ECO:0000256" key="8">
    <source>
        <dbReference type="ARBA" id="ARBA00022723"/>
    </source>
</evidence>
<dbReference type="EMBL" id="BSFM01000007">
    <property type="protein sequence ID" value="GLK83504.1"/>
    <property type="molecule type" value="Genomic_DNA"/>
</dbReference>
<evidence type="ECO:0000256" key="12">
    <source>
        <dbReference type="ARBA" id="ARBA00023136"/>
    </source>
</evidence>
<comment type="catalytic activity">
    <reaction evidence="13 14 15">
        <text>protoporphyrinogen IX + 3 A = protoporphyrin IX + 3 AH2</text>
        <dbReference type="Rhea" id="RHEA:62000"/>
        <dbReference type="ChEBI" id="CHEBI:13193"/>
        <dbReference type="ChEBI" id="CHEBI:17499"/>
        <dbReference type="ChEBI" id="CHEBI:57306"/>
        <dbReference type="ChEBI" id="CHEBI:57307"/>
    </reaction>
</comment>
<evidence type="ECO:0000256" key="10">
    <source>
        <dbReference type="ARBA" id="ARBA00023002"/>
    </source>
</evidence>
<comment type="caution">
    <text evidence="16">The sequence shown here is derived from an EMBL/GenBank/DDBJ whole genome shotgun (WGS) entry which is preliminary data.</text>
</comment>
<name>A0A9W6JWB8_9HYPH</name>
<comment type="similarity">
    <text evidence="3 14 15">Belongs to the HemJ family.</text>
</comment>
<evidence type="ECO:0000256" key="6">
    <source>
        <dbReference type="ARBA" id="ARBA00022617"/>
    </source>
</evidence>
<organism evidence="16 17">
    <name type="scientific">Ancylobacter defluvii</name>
    <dbReference type="NCBI Taxonomy" id="1282440"/>
    <lineage>
        <taxon>Bacteria</taxon>
        <taxon>Pseudomonadati</taxon>
        <taxon>Pseudomonadota</taxon>
        <taxon>Alphaproteobacteria</taxon>
        <taxon>Hyphomicrobiales</taxon>
        <taxon>Xanthobacteraceae</taxon>
        <taxon>Ancylobacter</taxon>
    </lineage>
</organism>
<dbReference type="GO" id="GO:0070818">
    <property type="term" value="F:protoporphyrinogen oxidase activity"/>
    <property type="evidence" value="ECO:0007669"/>
    <property type="project" value="UniProtKB-UniRule"/>
</dbReference>
<evidence type="ECO:0000256" key="13">
    <source>
        <dbReference type="ARBA" id="ARBA00048390"/>
    </source>
</evidence>
<dbReference type="PIRSF" id="PIRSF004638">
    <property type="entry name" value="UCP004638"/>
    <property type="match status" value="1"/>
</dbReference>
<comment type="subunit">
    <text evidence="14">Homodimer.</text>
</comment>
<accession>A0A9W6JWB8</accession>
<evidence type="ECO:0000256" key="1">
    <source>
        <dbReference type="ARBA" id="ARBA00004651"/>
    </source>
</evidence>
<keyword evidence="17" id="KW-1185">Reference proteome</keyword>
<evidence type="ECO:0000256" key="14">
    <source>
        <dbReference type="HAMAP-Rule" id="MF_02239"/>
    </source>
</evidence>
<dbReference type="GO" id="GO:0006782">
    <property type="term" value="P:protoporphyrinogen IX biosynthetic process"/>
    <property type="evidence" value="ECO:0007669"/>
    <property type="project" value="UniProtKB-UniRule"/>
</dbReference>
<proteinExistence type="inferred from homology"/>
<feature type="transmembrane region" description="Helical" evidence="14">
    <location>
        <begin position="120"/>
        <end position="138"/>
    </location>
</feature>
<dbReference type="EC" id="1.3.99.-" evidence="14 15"/>
<keyword evidence="9 14" id="KW-1133">Transmembrane helix</keyword>
<dbReference type="AlphaFoldDB" id="A0A9W6JWB8"/>